<feature type="binding site" evidence="8">
    <location>
        <position position="171"/>
    </location>
    <ligand>
        <name>Mn(2+)</name>
        <dbReference type="ChEBI" id="CHEBI:29035"/>
        <label>1</label>
    </ligand>
</feature>
<reference evidence="11" key="1">
    <citation type="submission" date="2021-02" db="EMBL/GenBank/DDBJ databases">
        <authorList>
            <person name="Nowell W R."/>
        </authorList>
    </citation>
    <scope>NUCLEOTIDE SEQUENCE</scope>
    <source>
        <strain evidence="11">Ploen Becks lab</strain>
    </source>
</reference>
<feature type="binding site" evidence="8">
    <location>
        <position position="136"/>
    </location>
    <ligand>
        <name>Mn(2+)</name>
        <dbReference type="ChEBI" id="CHEBI:29035"/>
        <label>2</label>
    </ligand>
</feature>
<dbReference type="InterPro" id="IPR011650">
    <property type="entry name" value="Peptidase_M20_dimer"/>
</dbReference>
<dbReference type="PANTHER" id="PTHR43270">
    <property type="entry name" value="BETA-ALA-HIS DIPEPTIDASE"/>
    <property type="match status" value="1"/>
</dbReference>
<feature type="binding site" description="in other chain" evidence="7">
    <location>
        <position position="347"/>
    </location>
    <ligand>
        <name>substrate</name>
        <note>ligand shared between homodimeric partners</note>
    </ligand>
</feature>
<feature type="binding site" evidence="8">
    <location>
        <position position="103"/>
    </location>
    <ligand>
        <name>Mn(2+)</name>
        <dbReference type="ChEBI" id="CHEBI:29035"/>
        <label>2</label>
    </ligand>
</feature>
<dbReference type="PANTHER" id="PTHR43270:SF4">
    <property type="entry name" value="CARNOSINE DIPEPTIDASE 2, ISOFORM A"/>
    <property type="match status" value="1"/>
</dbReference>
<evidence type="ECO:0000256" key="5">
    <source>
        <dbReference type="ARBA" id="ARBA00023049"/>
    </source>
</evidence>
<feature type="domain" description="Peptidase M20 dimerisation" evidence="10">
    <location>
        <begin position="212"/>
        <end position="371"/>
    </location>
</feature>
<dbReference type="CDD" id="cd05676">
    <property type="entry name" value="M20_dipept_like_CNDP"/>
    <property type="match status" value="1"/>
</dbReference>
<feature type="binding site" description="in other chain" evidence="7">
    <location>
        <position position="199"/>
    </location>
    <ligand>
        <name>substrate</name>
        <note>ligand shared between homodimeric partners</note>
    </ligand>
</feature>
<feature type="active site" evidence="6">
    <location>
        <position position="105"/>
    </location>
</feature>
<dbReference type="FunFam" id="3.40.630.10:FF:000014">
    <property type="entry name" value="Cytosolic non-specific dipeptidase"/>
    <property type="match status" value="1"/>
</dbReference>
<dbReference type="Proteomes" id="UP000663879">
    <property type="component" value="Unassembled WGS sequence"/>
</dbReference>
<keyword evidence="12" id="KW-1185">Reference proteome</keyword>
<dbReference type="Pfam" id="PF01546">
    <property type="entry name" value="Peptidase_M20"/>
    <property type="match status" value="1"/>
</dbReference>
<feature type="binding site" description="in other chain" evidence="7">
    <location>
        <position position="449"/>
    </location>
    <ligand>
        <name>substrate</name>
        <note>ligand shared between homodimeric partners</note>
    </ligand>
</feature>
<name>A0A814B3T2_9BILA</name>
<comment type="caution">
    <text evidence="11">The sequence shown here is derived from an EMBL/GenBank/DDBJ whole genome shotgun (WGS) entry which is preliminary data.</text>
</comment>
<evidence type="ECO:0000256" key="3">
    <source>
        <dbReference type="ARBA" id="ARBA00022723"/>
    </source>
</evidence>
<dbReference type="PIRSF" id="PIRSF037242">
    <property type="entry name" value="CNDP_dipeptidase"/>
    <property type="match status" value="1"/>
</dbReference>
<keyword evidence="8" id="KW-0464">Manganese</keyword>
<dbReference type="AlphaFoldDB" id="A0A814B3T2"/>
<sequence>MSSSDAFLDRFFAHVDQNKDKYIQRLKELVEIPSVSAWPEKRPEIVKVCNIVADQLRKLGASVELADIGEQTLPDGTKLKLPPLVFGQLGTDPNKKTVLIYGHLDVQPADLADGWDSEPFVLTERDGKLYARGATDDKGPVLDWINAIEAYQELNQDVPINLKFCFEGMEESGSEGLDEELARRKDTFLKDVDYVCISDNYWLGKNKPCITYGLRGICYFFIEVESSSKDLHSGVFGGSVHESMVDLVHLMNRLVDNKGRILVPGINDSVRDLSPEERKLYETIDFCQESFREESGCHGLLHAEKVNTLMHRWRFPSLSIHGIQGAFDGSGAKTVIPRKVIGKFSIRLVPDQDPKEIERLVVQHLEEEFKKLNSPNKIKAFMFHGAKAWLADFNHPHYQAARNSMKRVFNVEPDLTREGGSIPVTLTFQELTGKNVLLLPIGSSDDGAHSQNEKINISNYIEGVKLLGTYFQEVAKL</sequence>
<feature type="binding site" evidence="7">
    <location>
        <position position="334"/>
    </location>
    <ligand>
        <name>substrate</name>
        <note>ligand shared between homodimeric partners</note>
    </ligand>
</feature>
<dbReference type="InterPro" id="IPR002933">
    <property type="entry name" value="Peptidase_M20"/>
</dbReference>
<dbReference type="InterPro" id="IPR051458">
    <property type="entry name" value="Cyt/Met_Dipeptidase"/>
</dbReference>
<evidence type="ECO:0000313" key="11">
    <source>
        <dbReference type="EMBL" id="CAF0922353.1"/>
    </source>
</evidence>
<feature type="site" description="Important for catalytic activity" evidence="9">
    <location>
        <position position="232"/>
    </location>
</feature>
<dbReference type="InterPro" id="IPR017153">
    <property type="entry name" value="CNDP/DUG1"/>
</dbReference>
<evidence type="ECO:0000256" key="6">
    <source>
        <dbReference type="PIRSR" id="PIRSR037242-1"/>
    </source>
</evidence>
<dbReference type="Pfam" id="PF07687">
    <property type="entry name" value="M20_dimer"/>
    <property type="match status" value="1"/>
</dbReference>
<proteinExistence type="inferred from homology"/>
<protein>
    <recommendedName>
        <fullName evidence="10">Peptidase M20 dimerisation domain-containing protein</fullName>
    </recommendedName>
</protein>
<dbReference type="PROSITE" id="PS00759">
    <property type="entry name" value="ARGE_DAPE_CPG2_2"/>
    <property type="match status" value="1"/>
</dbReference>
<feature type="active site" description="Proton acceptor" evidence="6">
    <location>
        <position position="170"/>
    </location>
</feature>
<keyword evidence="5" id="KW-0482">Metalloprotease</keyword>
<feature type="binding site" evidence="8">
    <location>
        <position position="199"/>
    </location>
    <ligand>
        <name>Mn(2+)</name>
        <dbReference type="ChEBI" id="CHEBI:29035"/>
        <label>2</label>
    </ligand>
</feature>
<feature type="binding site" evidence="8">
    <location>
        <position position="136"/>
    </location>
    <ligand>
        <name>Mn(2+)</name>
        <dbReference type="ChEBI" id="CHEBI:29035"/>
        <label>1</label>
    </ligand>
</feature>
<feature type="binding site" evidence="7">
    <location>
        <position position="232"/>
    </location>
    <ligand>
        <name>substrate</name>
        <note>ligand shared between homodimeric partners</note>
    </ligand>
</feature>
<evidence type="ECO:0000313" key="12">
    <source>
        <dbReference type="Proteomes" id="UP000663879"/>
    </source>
</evidence>
<keyword evidence="4" id="KW-0378">Hydrolase</keyword>
<keyword evidence="3 8" id="KW-0479">Metal-binding</keyword>
<dbReference type="GO" id="GO:0070573">
    <property type="term" value="F:metallodipeptidase activity"/>
    <property type="evidence" value="ECO:0007669"/>
    <property type="project" value="InterPro"/>
</dbReference>
<gene>
    <name evidence="11" type="ORF">OXX778_LOCUS12453</name>
</gene>
<dbReference type="GO" id="GO:0046872">
    <property type="term" value="F:metal ion binding"/>
    <property type="evidence" value="ECO:0007669"/>
    <property type="project" value="UniProtKB-KW"/>
</dbReference>
<feature type="binding site" description="in other chain" evidence="7">
    <location>
        <position position="421"/>
    </location>
    <ligand>
        <name>substrate</name>
        <note>ligand shared between homodimeric partners</note>
    </ligand>
</feature>
<evidence type="ECO:0000256" key="7">
    <source>
        <dbReference type="PIRSR" id="PIRSR037242-2"/>
    </source>
</evidence>
<keyword evidence="2" id="KW-0645">Protease</keyword>
<comment type="cofactor">
    <cofactor evidence="8">
        <name>Mn(2+)</name>
        <dbReference type="ChEBI" id="CHEBI:29035"/>
    </cofactor>
    <text evidence="8">Binds 2 manganese ions per subunit.</text>
</comment>
<evidence type="ECO:0000256" key="1">
    <source>
        <dbReference type="ARBA" id="ARBA00006247"/>
    </source>
</evidence>
<dbReference type="InterPro" id="IPR001261">
    <property type="entry name" value="ArgE/DapE_CS"/>
</dbReference>
<dbReference type="OrthoDB" id="7832001at2759"/>
<evidence type="ECO:0000259" key="10">
    <source>
        <dbReference type="Pfam" id="PF07687"/>
    </source>
</evidence>
<dbReference type="Gene3D" id="3.40.630.10">
    <property type="entry name" value="Zn peptidases"/>
    <property type="match status" value="1"/>
</dbReference>
<dbReference type="EMBL" id="CAJNOC010002259">
    <property type="protein sequence ID" value="CAF0922353.1"/>
    <property type="molecule type" value="Genomic_DNA"/>
</dbReference>
<organism evidence="11 12">
    <name type="scientific">Brachionus calyciflorus</name>
    <dbReference type="NCBI Taxonomy" id="104777"/>
    <lineage>
        <taxon>Eukaryota</taxon>
        <taxon>Metazoa</taxon>
        <taxon>Spiralia</taxon>
        <taxon>Gnathifera</taxon>
        <taxon>Rotifera</taxon>
        <taxon>Eurotatoria</taxon>
        <taxon>Monogononta</taxon>
        <taxon>Pseudotrocha</taxon>
        <taxon>Ploima</taxon>
        <taxon>Brachionidae</taxon>
        <taxon>Brachionus</taxon>
    </lineage>
</organism>
<dbReference type="Gene3D" id="3.30.70.360">
    <property type="match status" value="1"/>
</dbReference>
<evidence type="ECO:0000256" key="4">
    <source>
        <dbReference type="ARBA" id="ARBA00022801"/>
    </source>
</evidence>
<evidence type="ECO:0000256" key="8">
    <source>
        <dbReference type="PIRSR" id="PIRSR037242-3"/>
    </source>
</evidence>
<accession>A0A814B3T2</accession>
<comment type="similarity">
    <text evidence="1">Belongs to the peptidase M20A family.</text>
</comment>
<feature type="binding site" evidence="8">
    <location>
        <position position="449"/>
    </location>
    <ligand>
        <name>Mn(2+)</name>
        <dbReference type="ChEBI" id="CHEBI:29035"/>
        <label>1</label>
    </ligand>
</feature>
<dbReference type="SUPFAM" id="SSF53187">
    <property type="entry name" value="Zn-dependent exopeptidases"/>
    <property type="match status" value="1"/>
</dbReference>
<evidence type="ECO:0000256" key="9">
    <source>
        <dbReference type="PIRSR" id="PIRSR037242-4"/>
    </source>
</evidence>
<dbReference type="GO" id="GO:0006508">
    <property type="term" value="P:proteolysis"/>
    <property type="evidence" value="ECO:0007669"/>
    <property type="project" value="UniProtKB-KW"/>
</dbReference>
<evidence type="ECO:0000256" key="2">
    <source>
        <dbReference type="ARBA" id="ARBA00022670"/>
    </source>
</evidence>